<comment type="caution">
    <text evidence="2">The sequence shown here is derived from an EMBL/GenBank/DDBJ whole genome shotgun (WGS) entry which is preliminary data.</text>
</comment>
<evidence type="ECO:0000313" key="2">
    <source>
        <dbReference type="EMBL" id="KKN30734.1"/>
    </source>
</evidence>
<protein>
    <submittedName>
        <fullName evidence="2">Uncharacterized protein</fullName>
    </submittedName>
</protein>
<gene>
    <name evidence="2" type="ORF">LCGC14_0831110</name>
</gene>
<evidence type="ECO:0000256" key="1">
    <source>
        <dbReference type="SAM" id="MobiDB-lite"/>
    </source>
</evidence>
<feature type="compositionally biased region" description="Polar residues" evidence="1">
    <location>
        <begin position="537"/>
        <end position="546"/>
    </location>
</feature>
<name>A0A0F9PKL3_9ZZZZ</name>
<sequence>MIGIHTNTRLQDKVDSDWQAISGHRLARKKVWKAYIGDTYGLSPPLSDRTPLNGHALYARSLILYLAAHQPKPLITTDVGAWKRHTESIEIQVSRVMREQHFGFKQQRWVLDALLYSPGILKVAQEWRVLPTGEGDETDAVLQTYMSNVDGSDWVFDTSASSRLDCAYTGHRIRLPIDDIVGNPMFDHLDIETIRGAAGNDEYNDERLFFEDEDRSQPLREIVTCWEVWDQRDNRIKIWPIQGPSQTWYEESWDGHRDGPFHYIDYLDVPNHVVGLSPLCLVHDLIEATNRALSKTIQQTDYAKTIMRVGGGNAAEAQAIMEATDGQAVLNENKLVEMLTVGGPDQRTLAMVPILKDLFNWQGGNINELAGLGVSAPTATQGRMLNEAASGMIKFMQSRTQEAVRGAVEAIVHNELRDQINTEVVPVSLADGTTYWKQFTPEDRQAINGILLNINIDVSSMRFRSPEDRLQQLMQWWQGFVMPAWPIAQQQGVQFDFQTVNRHYAKLIDMPEINEATIYAASSSPEATGSPEPARQSPVTTRTNIRQDSGSGQDGGLGGPMAESLIRGAA</sequence>
<accession>A0A0F9PKL3</accession>
<reference evidence="2" key="1">
    <citation type="journal article" date="2015" name="Nature">
        <title>Complex archaea that bridge the gap between prokaryotes and eukaryotes.</title>
        <authorList>
            <person name="Spang A."/>
            <person name="Saw J.H."/>
            <person name="Jorgensen S.L."/>
            <person name="Zaremba-Niedzwiedzka K."/>
            <person name="Martijn J."/>
            <person name="Lind A.E."/>
            <person name="van Eijk R."/>
            <person name="Schleper C."/>
            <person name="Guy L."/>
            <person name="Ettema T.J."/>
        </authorList>
    </citation>
    <scope>NUCLEOTIDE SEQUENCE</scope>
</reference>
<proteinExistence type="predicted"/>
<dbReference type="EMBL" id="LAZR01002385">
    <property type="protein sequence ID" value="KKN30734.1"/>
    <property type="molecule type" value="Genomic_DNA"/>
</dbReference>
<feature type="region of interest" description="Disordered" evidence="1">
    <location>
        <begin position="522"/>
        <end position="570"/>
    </location>
</feature>
<dbReference type="AlphaFoldDB" id="A0A0F9PKL3"/>
<organism evidence="2">
    <name type="scientific">marine sediment metagenome</name>
    <dbReference type="NCBI Taxonomy" id="412755"/>
    <lineage>
        <taxon>unclassified sequences</taxon>
        <taxon>metagenomes</taxon>
        <taxon>ecological metagenomes</taxon>
    </lineage>
</organism>